<proteinExistence type="predicted"/>
<accession>A0AC59HC68</accession>
<dbReference type="Proteomes" id="UP000240399">
    <property type="component" value="Segment"/>
</dbReference>
<evidence type="ECO:0000313" key="1">
    <source>
        <dbReference type="EMBL" id="AUL78566.3"/>
    </source>
</evidence>
<dbReference type="EMBL" id="KY523104">
    <property type="protein sequence ID" value="AUL78566.3"/>
    <property type="molecule type" value="Genomic_DNA"/>
</dbReference>
<keyword evidence="1" id="KW-0548">Nucleotidyltransferase</keyword>
<keyword evidence="1" id="KW-0808">Transferase</keyword>
<name>A0AC59HC68_9VIRU</name>
<protein>
    <submittedName>
        <fullName evidence="1">Phosphatidate cytidylyltransferase</fullName>
    </submittedName>
</protein>
<keyword evidence="2" id="KW-1185">Reference proteome</keyword>
<sequence length="191" mass="21903">MVNSRTLIGISLALVVILCLYFEYVYILYVGVNIATLYDAVYMLFKQRIRIPLVCIFISLMALINYYILNFYYANPLMVVKIITLTQISDVYQYIAGTRFGKCKIGWISKNKTYEGYVVGWLMTVVTFIPFLSFNNITLVYMLGVLGGLLSSLFKRIIGIKDYSDLLGPHGGWVDRIDSIILPCVIYYFII</sequence>
<organism evidence="1 2">
    <name type="scientific">Tupanvirus soda lake</name>
    <dbReference type="NCBI Taxonomy" id="2126985"/>
    <lineage>
        <taxon>Viruses</taxon>
        <taxon>Varidnaviria</taxon>
        <taxon>Bamfordvirae</taxon>
        <taxon>Nucleocytoviricota</taxon>
        <taxon>Megaviricetes</taxon>
        <taxon>Imitervirales</taxon>
        <taxon>Mimiviridae</taxon>
        <taxon>Megamimivirinae</taxon>
        <taxon>Tupanvirus</taxon>
        <taxon>Tupanvirus salinum</taxon>
    </lineage>
</organism>
<reference evidence="1 2" key="1">
    <citation type="journal article" date="2018" name="Nat. Commun.">
        <title>Tailed giant Tupanvirus possesses the most complete translational apparatus of the known virosphere.</title>
        <authorList>
            <person name="Abrahao J."/>
            <person name="Silva L."/>
            <person name="Silva L.S."/>
            <person name="Khalil J.Y.B."/>
            <person name="Rodrigues R."/>
            <person name="Arantes T."/>
            <person name="Assis F."/>
            <person name="Boratto P."/>
            <person name="Andrade M."/>
            <person name="Kroon E.G."/>
            <person name="Ribeiro B."/>
            <person name="Bergier I."/>
            <person name="Seligmann H."/>
            <person name="Ghigo E."/>
            <person name="Colson P."/>
            <person name="Levasseur A."/>
            <person name="Kroemer G."/>
            <person name="Raoult D."/>
            <person name="La Scola B."/>
        </authorList>
    </citation>
    <scope>NUCLEOTIDE SEQUENCE [LARGE SCALE GENOMIC DNA]</scope>
    <source>
        <strain evidence="1">Soda lake</strain>
    </source>
</reference>
<evidence type="ECO:0000313" key="2">
    <source>
        <dbReference type="Proteomes" id="UP000240399"/>
    </source>
</evidence>